<evidence type="ECO:0000313" key="1">
    <source>
        <dbReference type="EMBL" id="MCW4138892.1"/>
    </source>
</evidence>
<dbReference type="RefSeq" id="WP_264949499.1">
    <property type="nucleotide sequence ID" value="NZ_JAPDVB010000002.1"/>
</dbReference>
<accession>A0AAW5UJ75</accession>
<name>A0AAW5UJ75_9BACT</name>
<organism evidence="1 2">
    <name type="scientific">Segatella copri</name>
    <dbReference type="NCBI Taxonomy" id="165179"/>
    <lineage>
        <taxon>Bacteria</taxon>
        <taxon>Pseudomonadati</taxon>
        <taxon>Bacteroidota</taxon>
        <taxon>Bacteroidia</taxon>
        <taxon>Bacteroidales</taxon>
        <taxon>Prevotellaceae</taxon>
        <taxon>Segatella</taxon>
    </lineage>
</organism>
<comment type="caution">
    <text evidence="1">The sequence shown here is derived from an EMBL/GenBank/DDBJ whole genome shotgun (WGS) entry which is preliminary data.</text>
</comment>
<dbReference type="AlphaFoldDB" id="A0AAW5UJ75"/>
<reference evidence="1" key="1">
    <citation type="submission" date="2022-11" db="EMBL/GenBank/DDBJ databases">
        <title>Genomic repertoires linked with pathogenic potency of arthritogenic Prevotella copri isolated from the gut of rheumatoid arthritis patients.</title>
        <authorList>
            <person name="Nii T."/>
            <person name="Maeda Y."/>
            <person name="Motooka D."/>
            <person name="Naito M."/>
            <person name="Matsumoto Y."/>
            <person name="Ogawa T."/>
            <person name="Oguro-Igashira E."/>
            <person name="Kishikawa T."/>
            <person name="Yamashita M."/>
            <person name="Koizumi S."/>
            <person name="Kurakawa T."/>
            <person name="Okumura R."/>
            <person name="Kayama H."/>
            <person name="Murakami M."/>
            <person name="Sakaguchi T."/>
            <person name="Das B."/>
            <person name="Nakamura S."/>
            <person name="Okada Y."/>
            <person name="Kumanogoh A."/>
            <person name="Takeda K."/>
        </authorList>
    </citation>
    <scope>NUCLEOTIDE SEQUENCE</scope>
    <source>
        <strain evidence="1">H105_2-2</strain>
    </source>
</reference>
<sequence>MTLLRRNSNFGSYDIAPQLQATLNANGMQAHLSQTPSGEMQLITLAHNSSTPRYYTLTQSQVENLRSGGTNSFNRKAYETFTSIVKNDYYMPNAWVTAKNANSPVNMGQWGHTIMDGEYGYREPKFHPFMGAKYGKFNSFMDRLSLLPQRGYHVRRIEGRPFFASSAPVVVDRPDGRLKPGELKSGAYGFYDKGTQVADPLHNLEIHSKPRMLARPKGLAEPLDKAMGSTLYATPELFQHILASHGVVIDDKNKTLTIKSSSVNKNLQYDLSNEELSKLMAKNFKDTGKQGNKGKNVVSIDERLSIINKVIENDFAGKITRQMLNSKDYVDIKLKPEAEKEIFIAQDAMNAHQKHIDIITLGHQRTDYHTGYIDRWNSIGVVDGRMLTENKAFYLPVKDGRRVSVGEIQTYPTHDGEKTSFRMTAVINNEVMSHEISKEDYIKFINYDDEHRLELFDKVFDEVKIKDASNGKNEDHILSGNLETAKGVVSMHGNYSLTSDNTKALITSAMVWKDQISGNYLLNLRDSSDVGMWAFKISEKQYQDFRNATDDGRAKMLTQLIPITDDKGNKLTVVKELKLPQSHAEQNLNSGYSNERIANLLKQRGLSVDSLSQEDIKKLILSESKSLGDISLSDLQRETKLTLLGDAKVNGEGLENLKSSKEWRRSGEHGRATEVNDIAVERLKDADGKVIEGKYKMSAVIDGNVFSHEITQKEYNKFLAVNDMQRMKLFDKIFPEVKMCTKEGHGFNLGAAILAAVTTALDVAASLSRPAMPRPDIYEHKGVYFKPGVVSPAEVAAAKFENFNHEAAMSRGEGRGMGI</sequence>
<evidence type="ECO:0000313" key="2">
    <source>
        <dbReference type="Proteomes" id="UP001208620"/>
    </source>
</evidence>
<protein>
    <submittedName>
        <fullName evidence="1">Uncharacterized protein</fullName>
    </submittedName>
</protein>
<proteinExistence type="predicted"/>
<gene>
    <name evidence="1" type="ORF">ONT01_14180</name>
</gene>
<dbReference type="Proteomes" id="UP001208620">
    <property type="component" value="Unassembled WGS sequence"/>
</dbReference>
<dbReference type="EMBL" id="JAPDVD010000002">
    <property type="protein sequence ID" value="MCW4138892.1"/>
    <property type="molecule type" value="Genomic_DNA"/>
</dbReference>